<dbReference type="EMBL" id="KI964050">
    <property type="protein sequence ID" value="EUC42768.1"/>
    <property type="molecule type" value="Genomic_DNA"/>
</dbReference>
<dbReference type="KEGG" id="bor:COCMIDRAFT_28680"/>
<evidence type="ECO:0000313" key="3">
    <source>
        <dbReference type="Proteomes" id="UP000054032"/>
    </source>
</evidence>
<feature type="transmembrane region" description="Helical" evidence="1">
    <location>
        <begin position="280"/>
        <end position="307"/>
    </location>
</feature>
<keyword evidence="1" id="KW-1133">Transmembrane helix</keyword>
<proteinExistence type="predicted"/>
<name>W6YYW2_COCMI</name>
<dbReference type="AlphaFoldDB" id="W6YYW2"/>
<gene>
    <name evidence="2" type="ORF">COCMIDRAFT_28680</name>
</gene>
<dbReference type="GeneID" id="19121351"/>
<dbReference type="eggNOG" id="ENOG502SVGN">
    <property type="taxonomic scope" value="Eukaryota"/>
</dbReference>
<organism evidence="2 3">
    <name type="scientific">Bipolaris oryzae ATCC 44560</name>
    <dbReference type="NCBI Taxonomy" id="930090"/>
    <lineage>
        <taxon>Eukaryota</taxon>
        <taxon>Fungi</taxon>
        <taxon>Dikarya</taxon>
        <taxon>Ascomycota</taxon>
        <taxon>Pezizomycotina</taxon>
        <taxon>Dothideomycetes</taxon>
        <taxon>Pleosporomycetidae</taxon>
        <taxon>Pleosporales</taxon>
        <taxon>Pleosporineae</taxon>
        <taxon>Pleosporaceae</taxon>
        <taxon>Bipolaris</taxon>
    </lineage>
</organism>
<evidence type="ECO:0008006" key="4">
    <source>
        <dbReference type="Google" id="ProtNLM"/>
    </source>
</evidence>
<evidence type="ECO:0000313" key="2">
    <source>
        <dbReference type="EMBL" id="EUC42768.1"/>
    </source>
</evidence>
<dbReference type="Gene3D" id="1.20.58.340">
    <property type="entry name" value="Magnesium transport protein CorA, transmembrane region"/>
    <property type="match status" value="1"/>
</dbReference>
<dbReference type="RefSeq" id="XP_007690718.1">
    <property type="nucleotide sequence ID" value="XM_007692528.1"/>
</dbReference>
<accession>W6YYW2</accession>
<dbReference type="Proteomes" id="UP000054032">
    <property type="component" value="Unassembled WGS sequence"/>
</dbReference>
<reference evidence="2 3" key="1">
    <citation type="journal article" date="2013" name="PLoS Genet.">
        <title>Comparative genome structure, secondary metabolite, and effector coding capacity across Cochliobolus pathogens.</title>
        <authorList>
            <person name="Condon B.J."/>
            <person name="Leng Y."/>
            <person name="Wu D."/>
            <person name="Bushley K.E."/>
            <person name="Ohm R.A."/>
            <person name="Otillar R."/>
            <person name="Martin J."/>
            <person name="Schackwitz W."/>
            <person name="Grimwood J."/>
            <person name="MohdZainudin N."/>
            <person name="Xue C."/>
            <person name="Wang R."/>
            <person name="Manning V.A."/>
            <person name="Dhillon B."/>
            <person name="Tu Z.J."/>
            <person name="Steffenson B.J."/>
            <person name="Salamov A."/>
            <person name="Sun H."/>
            <person name="Lowry S."/>
            <person name="LaButti K."/>
            <person name="Han J."/>
            <person name="Copeland A."/>
            <person name="Lindquist E."/>
            <person name="Barry K."/>
            <person name="Schmutz J."/>
            <person name="Baker S.E."/>
            <person name="Ciuffetti L.M."/>
            <person name="Grigoriev I.V."/>
            <person name="Zhong S."/>
            <person name="Turgeon B.G."/>
        </authorList>
    </citation>
    <scope>NUCLEOTIDE SEQUENCE [LARGE SCALE GENOMIC DNA]</scope>
    <source>
        <strain evidence="2 3">ATCC 44560</strain>
    </source>
</reference>
<keyword evidence="3" id="KW-1185">Reference proteome</keyword>
<dbReference type="OrthoDB" id="341259at2759"/>
<keyword evidence="1" id="KW-0472">Membrane</keyword>
<dbReference type="HOGENOM" id="CLU_621100_0_0_1"/>
<keyword evidence="1" id="KW-0812">Transmembrane</keyword>
<evidence type="ECO:0000256" key="1">
    <source>
        <dbReference type="SAM" id="Phobius"/>
    </source>
</evidence>
<protein>
    <recommendedName>
        <fullName evidence="4">Ankyrin repeat protein</fullName>
    </recommendedName>
</protein>
<feature type="transmembrane region" description="Helical" evidence="1">
    <location>
        <begin position="342"/>
        <end position="362"/>
    </location>
</feature>
<sequence length="441" mass="50739">MTTPVAFSCWSLESLKAPYLPLTLDEYCCSTLPKSMLDRRNRDQVLYKAKNTNSNSKELVTICQLWILQCEDGLITAHETDEELNTNGSKSDFPSWGDDCLTGDAKRYIGIMMSHFVDSLDRPSETGSGNRILNTFENSIASCAHDVDEYSRGEVVKKFDIDKEREFLHNIDDIRGELGMIKRAILQQEEVWKTFASNAWPEHWTTGAEGRLIVKDDEQRSTAEENEWQIILRAQFQFDRFRRRIAQLDEDAARVEKSIMAKLDLKQKHASLQESHATGVMSAAVLGFTLITIIFTPLSFLTSLFALSIDSFQRNQIDFFIPNRENEADLTNRTRVYTANYIGKWAVLASTAVALLSMWLVIEYGMDVPVLRHRLAQLVKLSRRMLGLPKLIWESQYLKKVSEQVKLKVFREKGGCLPSFGGAQRTIWYTRLKLWWRRRSP</sequence>